<sequence>MNCFESFRFLLSLFKSHQFPWISYTENDIISRKLFFGHPDKLSPKISYDGQYLAYLAPKDDVMKIFVSDDPKRPNDQDKMVTITSDKFFGIREYYWTYGNEILYSQDYKGDENYKIYTVNIKTTKTICLTQFDNTQSRLVHLSP</sequence>
<keyword evidence="2" id="KW-1185">Reference proteome</keyword>
<protein>
    <submittedName>
        <fullName evidence="1">7326_t:CDS:1</fullName>
    </submittedName>
</protein>
<evidence type="ECO:0000313" key="2">
    <source>
        <dbReference type="Proteomes" id="UP000789860"/>
    </source>
</evidence>
<reference evidence="1" key="1">
    <citation type="submission" date="2021-06" db="EMBL/GenBank/DDBJ databases">
        <authorList>
            <person name="Kallberg Y."/>
            <person name="Tangrot J."/>
            <person name="Rosling A."/>
        </authorList>
    </citation>
    <scope>NUCLEOTIDE SEQUENCE</scope>
    <source>
        <strain evidence="1">AU212A</strain>
    </source>
</reference>
<gene>
    <name evidence="1" type="ORF">SCALOS_LOCUS8123</name>
</gene>
<organism evidence="1 2">
    <name type="scientific">Scutellospora calospora</name>
    <dbReference type="NCBI Taxonomy" id="85575"/>
    <lineage>
        <taxon>Eukaryota</taxon>
        <taxon>Fungi</taxon>
        <taxon>Fungi incertae sedis</taxon>
        <taxon>Mucoromycota</taxon>
        <taxon>Glomeromycotina</taxon>
        <taxon>Glomeromycetes</taxon>
        <taxon>Diversisporales</taxon>
        <taxon>Gigasporaceae</taxon>
        <taxon>Scutellospora</taxon>
    </lineage>
</organism>
<evidence type="ECO:0000313" key="1">
    <source>
        <dbReference type="EMBL" id="CAG8635464.1"/>
    </source>
</evidence>
<proteinExistence type="predicted"/>
<dbReference type="Proteomes" id="UP000789860">
    <property type="component" value="Unassembled WGS sequence"/>
</dbReference>
<comment type="caution">
    <text evidence="1">The sequence shown here is derived from an EMBL/GenBank/DDBJ whole genome shotgun (WGS) entry which is preliminary data.</text>
</comment>
<name>A0ACA9N532_9GLOM</name>
<dbReference type="EMBL" id="CAJVPM010020536">
    <property type="protein sequence ID" value="CAG8635464.1"/>
    <property type="molecule type" value="Genomic_DNA"/>
</dbReference>
<feature type="non-terminal residue" evidence="1">
    <location>
        <position position="144"/>
    </location>
</feature>
<accession>A0ACA9N532</accession>